<dbReference type="InterPro" id="IPR010730">
    <property type="entry name" value="HET"/>
</dbReference>
<dbReference type="AlphaFoldDB" id="A0A9P6LKX4"/>
<feature type="domain" description="Heterokaryon incompatibility" evidence="2">
    <location>
        <begin position="151"/>
        <end position="253"/>
    </location>
</feature>
<dbReference type="PANTHER" id="PTHR24148:SF73">
    <property type="entry name" value="HET DOMAIN PROTEIN (AFU_ORTHOLOGUE AFUA_8G01020)"/>
    <property type="match status" value="1"/>
</dbReference>
<comment type="caution">
    <text evidence="3">The sequence shown here is derived from an EMBL/GenBank/DDBJ whole genome shotgun (WGS) entry which is preliminary data.</text>
</comment>
<dbReference type="InterPro" id="IPR052895">
    <property type="entry name" value="HetReg/Transcr_Mod"/>
</dbReference>
<evidence type="ECO:0000259" key="2">
    <source>
        <dbReference type="Pfam" id="PF06985"/>
    </source>
</evidence>
<dbReference type="EMBL" id="JAATWM020000017">
    <property type="protein sequence ID" value="KAF9876570.1"/>
    <property type="molecule type" value="Genomic_DNA"/>
</dbReference>
<proteinExistence type="predicted"/>
<feature type="region of interest" description="Disordered" evidence="1">
    <location>
        <begin position="1"/>
        <end position="20"/>
    </location>
</feature>
<reference evidence="3" key="1">
    <citation type="submission" date="2020-03" db="EMBL/GenBank/DDBJ databases">
        <authorList>
            <person name="He L."/>
        </authorList>
    </citation>
    <scope>NUCLEOTIDE SEQUENCE</scope>
    <source>
        <strain evidence="3">CkLH20</strain>
    </source>
</reference>
<keyword evidence="4" id="KW-1185">Reference proteome</keyword>
<reference evidence="3" key="2">
    <citation type="submission" date="2020-11" db="EMBL/GenBank/DDBJ databases">
        <title>Whole genome sequencing of Colletotrichum sp.</title>
        <authorList>
            <person name="Li H."/>
        </authorList>
    </citation>
    <scope>NUCLEOTIDE SEQUENCE</scope>
    <source>
        <strain evidence="3">CkLH20</strain>
    </source>
</reference>
<accession>A0A9P6LKX4</accession>
<sequence length="904" mass="101593">MAEPQPPAERPDSASDVDSDGYELQIALDQLAAGSTDALRIYLARKEGLDPNTVSIRSRPWEYQENSGSKLSYIGAMDDIEAPGEKDGLPNDKTKTPPRVILEDTKTLYKYVPLDPERRQFRLLRLAPPGESGIISQFRLETFCLDDAPPYLCLSYVWGDPDRFLGINCDGEMIPVTQNLFHALKACFNRHPNFWLWADGICINQEDLAERGSQVLFMGMIYQNAAMVLAHPGHYCYGPVEKKLENEEDASLEDRMDGLGVQDMLTFGVEPAQKADSRDFEQSIGVAGFELHSFDDAYSSQNAQSAISIMTFLTRIWSDSRRRKILSDKEWENIGLPDPDDDDEGQAIWGNLMSFWGQDWYFRTWVLQEVVLAKKVVVLYGEAAISLQAIMDFWSLASQHGLPRVLRIGPYADIFNMVRHLSPVSSFKELRGQRGDEDDKSDSEKKIKETTPETHSLLDLLCLSRNNLATDPRDKVYGLLGLTDDVVSQSIIPDYSDENTAANLFTKVATKIVFASQVSGLLQHAGIDQEVPDLPSWVPDWTRQSRSVLPSHLYRCMGATSAKATITEAYKKAKLMLRGAVISRVNQVGAAWKYYSHDRSASPFGGFATAPEVEIPPFNDEDARNFILTFASNTEEDLVGRYDEEGFGDALVRTLAVDCSWQGERIGPRTKCSATKALLPTSEELKDEEQPDSSAADEFFDGVVAFKRFYARGPDSEADLTAPGIRVHQTKIFMWLLDFDEDVEAELQGRMVPFTVSFQEAQRGRRFATLGTREPAKPDDKTDQAAKDMEKEHKKKRYATQALETHFMGSLPWNAEVEDYIVMLEGFRTPFVLRSVDGADNTSGEFTVVGDCYIHGVMNGELLRFADEVDEDLERKYLSLDDEGRHYAVRAPQGFVPFTEFTLV</sequence>
<protein>
    <recommendedName>
        <fullName evidence="2">Heterokaryon incompatibility domain-containing protein</fullName>
    </recommendedName>
</protein>
<dbReference type="GeneID" id="62161769"/>
<dbReference type="Pfam" id="PF26639">
    <property type="entry name" value="Het-6_barrel"/>
    <property type="match status" value="1"/>
</dbReference>
<dbReference type="OrthoDB" id="3553147at2759"/>
<dbReference type="PANTHER" id="PTHR24148">
    <property type="entry name" value="ANKYRIN REPEAT DOMAIN-CONTAINING PROTEIN 39 HOMOLOG-RELATED"/>
    <property type="match status" value="1"/>
</dbReference>
<gene>
    <name evidence="3" type="ORF">CkaCkLH20_05978</name>
</gene>
<name>A0A9P6LKX4_9PEZI</name>
<feature type="region of interest" description="Disordered" evidence="1">
    <location>
        <begin position="429"/>
        <end position="451"/>
    </location>
</feature>
<evidence type="ECO:0000313" key="3">
    <source>
        <dbReference type="EMBL" id="KAF9876570.1"/>
    </source>
</evidence>
<dbReference type="RefSeq" id="XP_038746031.1">
    <property type="nucleotide sequence ID" value="XM_038888695.1"/>
</dbReference>
<dbReference type="Pfam" id="PF06985">
    <property type="entry name" value="HET"/>
    <property type="match status" value="1"/>
</dbReference>
<organism evidence="3 4">
    <name type="scientific">Colletotrichum karsti</name>
    <dbReference type="NCBI Taxonomy" id="1095194"/>
    <lineage>
        <taxon>Eukaryota</taxon>
        <taxon>Fungi</taxon>
        <taxon>Dikarya</taxon>
        <taxon>Ascomycota</taxon>
        <taxon>Pezizomycotina</taxon>
        <taxon>Sordariomycetes</taxon>
        <taxon>Hypocreomycetidae</taxon>
        <taxon>Glomerellales</taxon>
        <taxon>Glomerellaceae</taxon>
        <taxon>Colletotrichum</taxon>
        <taxon>Colletotrichum boninense species complex</taxon>
    </lineage>
</organism>
<dbReference type="Proteomes" id="UP000781932">
    <property type="component" value="Unassembled WGS sequence"/>
</dbReference>
<evidence type="ECO:0000313" key="4">
    <source>
        <dbReference type="Proteomes" id="UP000781932"/>
    </source>
</evidence>
<evidence type="ECO:0000256" key="1">
    <source>
        <dbReference type="SAM" id="MobiDB-lite"/>
    </source>
</evidence>